<dbReference type="OrthoDB" id="6598372at2759"/>
<protein>
    <submittedName>
        <fullName evidence="9">Uncharacterized protein, isoform A</fullName>
    </submittedName>
    <submittedName>
        <fullName evidence="10">Uncharacterized protein, isoform C</fullName>
    </submittedName>
    <submittedName>
        <fullName evidence="11">Uncharacterized protein, isoform E</fullName>
    </submittedName>
</protein>
<dbReference type="GO" id="GO:0016020">
    <property type="term" value="C:membrane"/>
    <property type="evidence" value="ECO:0007669"/>
    <property type="project" value="UniProtKB-SubCell"/>
</dbReference>
<evidence type="ECO:0000256" key="2">
    <source>
        <dbReference type="ARBA" id="ARBA00022692"/>
    </source>
</evidence>
<dbReference type="PANTHER" id="PTHR21041">
    <property type="entry name" value="DENDRITIC CELL-SPECIFIC TRANSMEMBRANE PROTEIN"/>
    <property type="match status" value="1"/>
</dbReference>
<evidence type="ECO:0000256" key="1">
    <source>
        <dbReference type="ARBA" id="ARBA00004141"/>
    </source>
</evidence>
<dbReference type="Pfam" id="PF07782">
    <property type="entry name" value="DC_STAMP"/>
    <property type="match status" value="1"/>
</dbReference>
<feature type="transmembrane region" description="Helical" evidence="6">
    <location>
        <begin position="98"/>
        <end position="118"/>
    </location>
</feature>
<reference evidence="9" key="1">
    <citation type="journal article" date="2013" name="Genome Res.">
        <title>A second-generation assembly of the Drosophila simulans genome provides new insights into patterns of lineage-specific divergence.</title>
        <authorList>
            <person name="Hu T.T."/>
            <person name="Eisen M.B."/>
            <person name="Thornton K.R."/>
            <person name="Andolfatto P."/>
        </authorList>
    </citation>
    <scope>NUCLEOTIDE SEQUENCE [LARGE SCALE GENOMIC DNA]</scope>
    <source>
        <strain evidence="9">W501</strain>
    </source>
</reference>
<keyword evidence="3 6" id="KW-1133">Transmembrane helix</keyword>
<feature type="region of interest" description="Disordered" evidence="5">
    <location>
        <begin position="702"/>
        <end position="726"/>
    </location>
</feature>
<dbReference type="Bgee" id="FBgn0185256">
    <property type="expression patterns" value="Expressed in female reproductive system and 3 other cell types or tissues"/>
</dbReference>
<evidence type="ECO:0000256" key="5">
    <source>
        <dbReference type="SAM" id="MobiDB-lite"/>
    </source>
</evidence>
<dbReference type="Proteomes" id="UP000035880">
    <property type="component" value="Chromosome 3L"/>
</dbReference>
<evidence type="ECO:0000256" key="6">
    <source>
        <dbReference type="SAM" id="Phobius"/>
    </source>
</evidence>
<evidence type="ECO:0000256" key="4">
    <source>
        <dbReference type="ARBA" id="ARBA00023136"/>
    </source>
</evidence>
<proteinExistence type="predicted"/>
<dbReference type="AlphaFoldDB" id="A0A0J9RL10"/>
<feature type="transmembrane region" description="Helical" evidence="6">
    <location>
        <begin position="363"/>
        <end position="390"/>
    </location>
</feature>
<reference evidence="9" key="2">
    <citation type="submission" date="2014-06" db="EMBL/GenBank/DDBJ databases">
        <authorList>
            <person name="Hu T."/>
            <person name="Eisen M.B."/>
            <person name="Thornton K.R."/>
            <person name="Andolfatto P."/>
        </authorList>
    </citation>
    <scope>NUCLEOTIDE SEQUENCE</scope>
    <source>
        <strain evidence="9">W501</strain>
    </source>
</reference>
<feature type="domain" description="Dendritic cell-specific transmembrane protein-like" evidence="7">
    <location>
        <begin position="398"/>
        <end position="587"/>
    </location>
</feature>
<comment type="subcellular location">
    <subcellularLocation>
        <location evidence="1">Membrane</location>
        <topology evidence="1">Multi-pass membrane protein</topology>
    </subcellularLocation>
</comment>
<feature type="transmembrane region" description="Helical" evidence="6">
    <location>
        <begin position="71"/>
        <end position="92"/>
    </location>
</feature>
<feature type="transmembrane region" description="Helical" evidence="6">
    <location>
        <begin position="453"/>
        <end position="477"/>
    </location>
</feature>
<organism evidence="9">
    <name type="scientific">Drosophila simulans</name>
    <name type="common">Fruit fly</name>
    <dbReference type="NCBI Taxonomy" id="7240"/>
    <lineage>
        <taxon>Eukaryota</taxon>
        <taxon>Metazoa</taxon>
        <taxon>Ecdysozoa</taxon>
        <taxon>Arthropoda</taxon>
        <taxon>Hexapoda</taxon>
        <taxon>Insecta</taxon>
        <taxon>Pterygota</taxon>
        <taxon>Neoptera</taxon>
        <taxon>Endopterygota</taxon>
        <taxon>Diptera</taxon>
        <taxon>Brachycera</taxon>
        <taxon>Muscomorpha</taxon>
        <taxon>Ephydroidea</taxon>
        <taxon>Drosophilidae</taxon>
        <taxon>Drosophila</taxon>
        <taxon>Sophophora</taxon>
    </lineage>
</organism>
<dbReference type="InterPro" id="IPR058842">
    <property type="entry name" value="DCST1_C"/>
</dbReference>
<feature type="compositionally biased region" description="Basic and acidic residues" evidence="5">
    <location>
        <begin position="707"/>
        <end position="718"/>
    </location>
</feature>
<dbReference type="EMBL" id="CM002912">
    <property type="protein sequence ID" value="KMY96556.1"/>
    <property type="molecule type" value="Genomic_DNA"/>
</dbReference>
<evidence type="ECO:0000313" key="10">
    <source>
        <dbReference type="EMBL" id="KMY96558.1"/>
    </source>
</evidence>
<gene>
    <name evidence="9" type="primary">Dsim\GD13546</name>
    <name evidence="9" type="ORF">Dsimw501_GD13546</name>
</gene>
<feature type="transmembrane region" description="Helical" evidence="6">
    <location>
        <begin position="139"/>
        <end position="159"/>
    </location>
</feature>
<evidence type="ECO:0000313" key="11">
    <source>
        <dbReference type="EMBL" id="KMY96560.1"/>
    </source>
</evidence>
<feature type="domain" description="E3 ubiquitin-protein ligase DCST1-like C-terminal" evidence="8">
    <location>
        <begin position="646"/>
        <end position="689"/>
    </location>
</feature>
<keyword evidence="4 6" id="KW-0472">Membrane</keyword>
<dbReference type="InterPro" id="IPR012858">
    <property type="entry name" value="DC_STAMP-like"/>
</dbReference>
<dbReference type="KEGG" id="dsi:Dsimw501_GD13546"/>
<evidence type="ECO:0000259" key="7">
    <source>
        <dbReference type="Pfam" id="PF07782"/>
    </source>
</evidence>
<dbReference type="Pfam" id="PF26039">
    <property type="entry name" value="Dcst2"/>
    <property type="match status" value="1"/>
</dbReference>
<dbReference type="InterPro" id="IPR051856">
    <property type="entry name" value="CSR-E3_Ligase_Protein"/>
</dbReference>
<evidence type="ECO:0000256" key="3">
    <source>
        <dbReference type="ARBA" id="ARBA00022989"/>
    </source>
</evidence>
<name>A0A0J9RL10_DROSI</name>
<accession>A0A0J9RL10</accession>
<evidence type="ECO:0000259" key="8">
    <source>
        <dbReference type="Pfam" id="PF26037"/>
    </source>
</evidence>
<reference evidence="9" key="3">
    <citation type="submission" date="2015-04" db="EMBL/GenBank/DDBJ databases">
        <authorList>
            <consortium name="FlyBase"/>
        </authorList>
    </citation>
    <scope>NUCLEOTIDE SEQUENCE</scope>
    <source>
        <strain evidence="9">W501</strain>
    </source>
</reference>
<dbReference type="PANTHER" id="PTHR21041:SF9">
    <property type="entry name" value="DENDRITIC CELL-SPECIFIC TRANSMEMBRANE PROTEIN-LIKE DOMAIN-CONTAINING PROTEIN"/>
    <property type="match status" value="1"/>
</dbReference>
<keyword evidence="2 6" id="KW-0812">Transmembrane</keyword>
<dbReference type="EMBL" id="CM002912">
    <property type="protein sequence ID" value="KMY96558.1"/>
    <property type="molecule type" value="Genomic_DNA"/>
</dbReference>
<evidence type="ECO:0000313" key="9">
    <source>
        <dbReference type="EMBL" id="KMY96556.1"/>
    </source>
</evidence>
<sequence length="726" mass="83488">MLFDFEKGHISDNNENSHFKWSHLVGRQEEISISIPTVVLNFTNKLQKSERKKIMEESEPRYGAMWTFKLVAPYVIGGYLCGLAVTLAWNWWQLGHLVLGLNLTFAIPVALVLAVFYSRPVRCIVTLAVPSLCSSRGRAFLISLAFVIAAVGPTANILANLKVMLRSLACGQELLRQALGQMLDVILEPVNAIQLAVDLLMREVRRVLNLAMVVLLRIQDHLIAIIKTLKNCAAWLKSIVDLCNTEMGTPWARCKKTAHHAMIRCQAKMGVFKALCHATKLFLALCYPAKIIDVFCSGYWDLSWGLLDKISERYREFVRHIEEMFDANITFEHEFFFDTNSSKSLADVGEEIIQDINKRLSSFIFLSSFVDILCWVMVVTVFFKATIFYLRYMHSRQFQNVFLTKILSDIDRRHEKHGHDPLLPLHQLERAKYMKLTSLRLTLFEFVSIVENACFMATTCLQLFAICFLDYGLFWLLETMSFHGHQETGLEVPAYVDLEIKGGGFVADVMRGIANAFRPLTQKSILDVNPCLPLPVKPDYAEYLIILLLCLLAWLILLAEPYILRTRHLIMAYFYPKRAKERGMFLYNMISEDRTSIFKFVRRRKRNEFNHTRNVKHTRNFTWLNNRFSCLIYMCSCCSCCQSTERCTICGRSLTLSNRNPCDTPGCKGVYCGKCFEKSHNKCCLCNRPVDYGDFSDVTEVDDSSDYSEKESFSERQYRKTCGGQR</sequence>
<feature type="transmembrane region" description="Helical" evidence="6">
    <location>
        <begin position="543"/>
        <end position="564"/>
    </location>
</feature>
<dbReference type="Pfam" id="PF26037">
    <property type="entry name" value="zf-RING_DCST1_C"/>
    <property type="match status" value="1"/>
</dbReference>
<dbReference type="EMBL" id="CM002912">
    <property type="protein sequence ID" value="KMY96560.1"/>
    <property type="molecule type" value="Genomic_DNA"/>
</dbReference>